<dbReference type="CDD" id="cd22778">
    <property type="entry name" value="DPBB_CEPL-like"/>
    <property type="match status" value="1"/>
</dbReference>
<name>A0A9P5Q175_9AGAR</name>
<organism evidence="4 5">
    <name type="scientific">Rhodocollybia butyracea</name>
    <dbReference type="NCBI Taxonomy" id="206335"/>
    <lineage>
        <taxon>Eukaryota</taxon>
        <taxon>Fungi</taxon>
        <taxon>Dikarya</taxon>
        <taxon>Basidiomycota</taxon>
        <taxon>Agaricomycotina</taxon>
        <taxon>Agaricomycetes</taxon>
        <taxon>Agaricomycetidae</taxon>
        <taxon>Agaricales</taxon>
        <taxon>Marasmiineae</taxon>
        <taxon>Omphalotaceae</taxon>
        <taxon>Rhodocollybia</taxon>
    </lineage>
</organism>
<comment type="subcellular location">
    <subcellularLocation>
        <location evidence="1">Secreted</location>
    </subcellularLocation>
</comment>
<evidence type="ECO:0000256" key="3">
    <source>
        <dbReference type="ARBA" id="ARBA00022525"/>
    </source>
</evidence>
<accession>A0A9P5Q175</accession>
<dbReference type="Proteomes" id="UP000772434">
    <property type="component" value="Unassembled WGS sequence"/>
</dbReference>
<dbReference type="OrthoDB" id="4898945at2759"/>
<evidence type="ECO:0000256" key="1">
    <source>
        <dbReference type="ARBA" id="ARBA00004613"/>
    </source>
</evidence>
<evidence type="ECO:0000313" key="4">
    <source>
        <dbReference type="EMBL" id="KAF9072065.1"/>
    </source>
</evidence>
<dbReference type="GO" id="GO:0005576">
    <property type="term" value="C:extracellular region"/>
    <property type="evidence" value="ECO:0007669"/>
    <property type="project" value="UniProtKB-SubCell"/>
</dbReference>
<protein>
    <submittedName>
        <fullName evidence="4">Cerato-platanin</fullName>
    </submittedName>
</protein>
<comment type="similarity">
    <text evidence="2">Belongs to the cerato-platanin family.</text>
</comment>
<sequence>MGNESLDVVSCSNGPNGLESLGFTNFKSLPTFPNIGAFGAVTGFGSSECGTCWNIAYTNDAGETTTLNALAIDHAGPGLINLSQEAMDTLTDGNAVFLGSVPVTAVQVDKSVCGL</sequence>
<keyword evidence="5" id="KW-1185">Reference proteome</keyword>
<proteinExistence type="inferred from homology"/>
<reference evidence="4" key="1">
    <citation type="submission" date="2020-11" db="EMBL/GenBank/DDBJ databases">
        <authorList>
            <consortium name="DOE Joint Genome Institute"/>
            <person name="Ahrendt S."/>
            <person name="Riley R."/>
            <person name="Andreopoulos W."/>
            <person name="Labutti K."/>
            <person name="Pangilinan J."/>
            <person name="Ruiz-Duenas F.J."/>
            <person name="Barrasa J.M."/>
            <person name="Sanchez-Garcia M."/>
            <person name="Camarero S."/>
            <person name="Miyauchi S."/>
            <person name="Serrano A."/>
            <person name="Linde D."/>
            <person name="Babiker R."/>
            <person name="Drula E."/>
            <person name="Ayuso-Fernandez I."/>
            <person name="Pacheco R."/>
            <person name="Padilla G."/>
            <person name="Ferreira P."/>
            <person name="Barriuso J."/>
            <person name="Kellner H."/>
            <person name="Castanera R."/>
            <person name="Alfaro M."/>
            <person name="Ramirez L."/>
            <person name="Pisabarro A.G."/>
            <person name="Kuo A."/>
            <person name="Tritt A."/>
            <person name="Lipzen A."/>
            <person name="He G."/>
            <person name="Yan M."/>
            <person name="Ng V."/>
            <person name="Cullen D."/>
            <person name="Martin F."/>
            <person name="Rosso M.-N."/>
            <person name="Henrissat B."/>
            <person name="Hibbett D."/>
            <person name="Martinez A.T."/>
            <person name="Grigoriev I.V."/>
        </authorList>
    </citation>
    <scope>NUCLEOTIDE SEQUENCE</scope>
    <source>
        <strain evidence="4">AH 40177</strain>
    </source>
</reference>
<dbReference type="Gene3D" id="2.40.40.10">
    <property type="entry name" value="RlpA-like domain"/>
    <property type="match status" value="1"/>
</dbReference>
<dbReference type="AlphaFoldDB" id="A0A9P5Q175"/>
<keyword evidence="3" id="KW-0964">Secreted</keyword>
<gene>
    <name evidence="4" type="ORF">BDP27DRAFT_1321019</name>
</gene>
<comment type="caution">
    <text evidence="4">The sequence shown here is derived from an EMBL/GenBank/DDBJ whole genome shotgun (WGS) entry which is preliminary data.</text>
</comment>
<dbReference type="InterPro" id="IPR010829">
    <property type="entry name" value="Cerato-platanin"/>
</dbReference>
<dbReference type="SUPFAM" id="SSF50685">
    <property type="entry name" value="Barwin-like endoglucanases"/>
    <property type="match status" value="1"/>
</dbReference>
<dbReference type="EMBL" id="JADNRY010000027">
    <property type="protein sequence ID" value="KAF9072065.1"/>
    <property type="molecule type" value="Genomic_DNA"/>
</dbReference>
<evidence type="ECO:0000313" key="5">
    <source>
        <dbReference type="Proteomes" id="UP000772434"/>
    </source>
</evidence>
<evidence type="ECO:0000256" key="2">
    <source>
        <dbReference type="ARBA" id="ARBA00010421"/>
    </source>
</evidence>
<dbReference type="Pfam" id="PF07249">
    <property type="entry name" value="Cerato-platanin"/>
    <property type="match status" value="1"/>
</dbReference>
<dbReference type="InterPro" id="IPR036908">
    <property type="entry name" value="RlpA-like_sf"/>
</dbReference>